<organism evidence="2 3">
    <name type="scientific">Toxocara canis</name>
    <name type="common">Canine roundworm</name>
    <dbReference type="NCBI Taxonomy" id="6265"/>
    <lineage>
        <taxon>Eukaryota</taxon>
        <taxon>Metazoa</taxon>
        <taxon>Ecdysozoa</taxon>
        <taxon>Nematoda</taxon>
        <taxon>Chromadorea</taxon>
        <taxon>Rhabditida</taxon>
        <taxon>Spirurina</taxon>
        <taxon>Ascaridomorpha</taxon>
        <taxon>Ascaridoidea</taxon>
        <taxon>Toxocaridae</taxon>
        <taxon>Toxocara</taxon>
    </lineage>
</organism>
<feature type="non-terminal residue" evidence="2">
    <location>
        <position position="142"/>
    </location>
</feature>
<gene>
    <name evidence="2" type="primary">K02A2.6</name>
    <name evidence="2" type="ORF">Tcan_01292</name>
</gene>
<evidence type="ECO:0000313" key="3">
    <source>
        <dbReference type="Proteomes" id="UP000031036"/>
    </source>
</evidence>
<keyword evidence="3" id="KW-1185">Reference proteome</keyword>
<dbReference type="OrthoDB" id="5841934at2759"/>
<evidence type="ECO:0000313" key="2">
    <source>
        <dbReference type="EMBL" id="KHN73276.1"/>
    </source>
</evidence>
<comment type="caution">
    <text evidence="2">The sequence shown here is derived from an EMBL/GenBank/DDBJ whole genome shotgun (WGS) entry which is preliminary data.</text>
</comment>
<dbReference type="Proteomes" id="UP000031036">
    <property type="component" value="Unassembled WGS sequence"/>
</dbReference>
<protein>
    <submittedName>
        <fullName evidence="2">Uncharacterized protein K02A2.6</fullName>
    </submittedName>
</protein>
<dbReference type="InterPro" id="IPR055510">
    <property type="entry name" value="DUF7083"/>
</dbReference>
<feature type="domain" description="DUF7083" evidence="1">
    <location>
        <begin position="6"/>
        <end position="92"/>
    </location>
</feature>
<dbReference type="EMBL" id="JPKZ01003130">
    <property type="protein sequence ID" value="KHN73276.1"/>
    <property type="molecule type" value="Genomic_DNA"/>
</dbReference>
<name>A0A0B2UQN9_TOXCA</name>
<dbReference type="STRING" id="6265.A0A0B2UQN9"/>
<accession>A0A0B2UQN9</accession>
<feature type="non-terminal residue" evidence="2">
    <location>
        <position position="1"/>
    </location>
</feature>
<evidence type="ECO:0000259" key="1">
    <source>
        <dbReference type="Pfam" id="PF23309"/>
    </source>
</evidence>
<proteinExistence type="predicted"/>
<dbReference type="Pfam" id="PF23309">
    <property type="entry name" value="DUF7083"/>
    <property type="match status" value="1"/>
</dbReference>
<reference evidence="2 3" key="1">
    <citation type="submission" date="2014-11" db="EMBL/GenBank/DDBJ databases">
        <title>Genetic blueprint of the zoonotic pathogen Toxocara canis.</title>
        <authorList>
            <person name="Zhu X.-Q."/>
            <person name="Korhonen P.K."/>
            <person name="Cai H."/>
            <person name="Young N.D."/>
            <person name="Nejsum P."/>
            <person name="von Samson-Himmelstjerna G."/>
            <person name="Boag P.R."/>
            <person name="Tan P."/>
            <person name="Li Q."/>
            <person name="Min J."/>
            <person name="Yang Y."/>
            <person name="Wang X."/>
            <person name="Fang X."/>
            <person name="Hall R.S."/>
            <person name="Hofmann A."/>
            <person name="Sternberg P.W."/>
            <person name="Jex A.R."/>
            <person name="Gasser R.B."/>
        </authorList>
    </citation>
    <scope>NUCLEOTIDE SEQUENCE [LARGE SCALE GENOMIC DNA]</scope>
    <source>
        <strain evidence="2">PN_DK_2014</strain>
    </source>
</reference>
<dbReference type="AlphaFoldDB" id="A0A0B2UQN9"/>
<sequence length="142" mass="16490">PDQRFDALCGRFTQFIYDPDMSVTFEAWYRRPQDVFNVDCATLADATRIRLLLQKLDASIYEKYANYILLSAPRDVSFAETLDLFTSLFGSQQSLFNARYACMKLVKQPREDFVTYAGRVSHECAKFRLGTCTEDQFKCLIF</sequence>